<keyword evidence="1 2" id="KW-0694">RNA-binding</keyword>
<dbReference type="VEuPathDB" id="FungiDB:CJI97_002580"/>
<feature type="compositionally biased region" description="Basic and acidic residues" evidence="3">
    <location>
        <begin position="683"/>
        <end position="698"/>
    </location>
</feature>
<dbReference type="GO" id="GO:0005737">
    <property type="term" value="C:cytoplasm"/>
    <property type="evidence" value="ECO:0007669"/>
    <property type="project" value="TreeGrafter"/>
</dbReference>
<dbReference type="Gene3D" id="3.30.70.330">
    <property type="match status" value="1"/>
</dbReference>
<evidence type="ECO:0000313" key="6">
    <source>
        <dbReference type="EMBL" id="PIS55813.1"/>
    </source>
</evidence>
<dbReference type="SUPFAM" id="SSF54928">
    <property type="entry name" value="RNA-binding domain, RBD"/>
    <property type="match status" value="2"/>
</dbReference>
<dbReference type="PROSITE" id="PS50102">
    <property type="entry name" value="RRM"/>
    <property type="match status" value="1"/>
</dbReference>
<reference evidence="5 7" key="3">
    <citation type="journal article" date="2018" name="Nat. Commun.">
        <title>Genomic insights into multidrug-resistance, mating and virulence in Candida auris and related emerging species.</title>
        <authorList>
            <person name="Munoz J.F."/>
            <person name="Gade L."/>
            <person name="Chow N.A."/>
            <person name="Loparev V.N."/>
            <person name="Juieng P."/>
            <person name="Berkow E.L."/>
            <person name="Farrer R.A."/>
            <person name="Litvintseva A.P."/>
            <person name="Cuomo C.A."/>
        </authorList>
    </citation>
    <scope>GENOME REANNOTATION</scope>
    <source>
        <strain evidence="5 7">B8441</strain>
    </source>
</reference>
<name>A0A2H1A061_CANAR</name>
<dbReference type="EMBL" id="PEKT02000004">
    <property type="protein sequence ID" value="PIS55813.1"/>
    <property type="molecule type" value="Genomic_DNA"/>
</dbReference>
<evidence type="ECO:0000256" key="1">
    <source>
        <dbReference type="ARBA" id="ARBA00022884"/>
    </source>
</evidence>
<reference evidence="6" key="2">
    <citation type="submission" date="2017-11" db="EMBL/GenBank/DDBJ databases">
        <title>Candida auris genome assembly and annotation.</title>
        <authorList>
            <person name="Munoz J.F."/>
            <person name="Gade L.G."/>
            <person name="Chow N.A."/>
            <person name="Litvintseva A.P."/>
            <person name="Loparev V.N."/>
            <person name="Cuomo C.A."/>
        </authorList>
    </citation>
    <scope>NUCLEOTIDE SEQUENCE</scope>
    <source>
        <strain evidence="6">B8441</strain>
    </source>
</reference>
<proteinExistence type="predicted"/>
<feature type="compositionally biased region" description="Polar residues" evidence="3">
    <location>
        <begin position="28"/>
        <end position="38"/>
    </location>
</feature>
<dbReference type="Proteomes" id="UP000230249">
    <property type="component" value="Unassembled WGS sequence"/>
</dbReference>
<dbReference type="GO" id="GO:0005634">
    <property type="term" value="C:nucleus"/>
    <property type="evidence" value="ECO:0007669"/>
    <property type="project" value="TreeGrafter"/>
</dbReference>
<feature type="region of interest" description="Disordered" evidence="3">
    <location>
        <begin position="465"/>
        <end position="496"/>
    </location>
</feature>
<dbReference type="GO" id="GO:0071028">
    <property type="term" value="P:nuclear mRNA surveillance"/>
    <property type="evidence" value="ECO:0007669"/>
    <property type="project" value="TreeGrafter"/>
</dbReference>
<protein>
    <recommendedName>
        <fullName evidence="4">RRM domain-containing protein</fullName>
    </recommendedName>
</protein>
<evidence type="ECO:0000259" key="4">
    <source>
        <dbReference type="PROSITE" id="PS50102"/>
    </source>
</evidence>
<feature type="compositionally biased region" description="Low complexity" evidence="3">
    <location>
        <begin position="1"/>
        <end position="14"/>
    </location>
</feature>
<dbReference type="InterPro" id="IPR000504">
    <property type="entry name" value="RRM_dom"/>
</dbReference>
<feature type="domain" description="RRM" evidence="4">
    <location>
        <begin position="397"/>
        <end position="531"/>
    </location>
</feature>
<feature type="region of interest" description="Disordered" evidence="3">
    <location>
        <begin position="603"/>
        <end position="706"/>
    </location>
</feature>
<dbReference type="AlphaFoldDB" id="A0A2H1A061"/>
<dbReference type="VEuPathDB" id="FungiDB:CJJ07_004652"/>
<sequence length="706" mass="76579">MEYSSSPFSSGDSSPKQQPGISHPRRPSFSQAHDNNSYGPYEEEPALFHPNPPFPVVPVVPTLPYVLVFENIPPRTSHTALQTLIHSKLPPKDVSDSLHFHILDMSNGRATVEFANSSSAHAVAEALDGDSSLGSTINCSAIDNPSLAATSMPHTSAHTPTPPMSSMNPFFFVPPMYPVDYGYFGPQVPAGMGPNPSIYCRHPSANQMPSMMPVQPHSMLHGVPSVSNMANMTNAPGMPTSSYGPHPYGYFGGPDASQFSMGYGPGSSSGQSPMYTSSYPSSRRSSTRSNSNFSRSRSSRASSLSSNRQNSTFSSRVGSRNDSRRSSLSVPARTNSSLSSEYNLAKDQAYGNSDVSNLPSSVSMDNHILEEADEDEAEEGMMTIEDESGERIEVNPCRLFVGNIPFNSTWPALKSFLISKAEEFEPNNDIEILKVEIPMQQVRDQGDATTVGSYYYLSLLSQQLQSGPGGSAPQGPPPPHNTDLNRGGSRGPSRGFAIVSTANKTSSEKLIKYFNNVEFENRPLTVRYDRFPNFNNYVLQQLYPSGRNSSFSCGPKAKPGILTNLAVERNSFQQKYYYGSASFQNMAQPYGGQFYPQNRSFAYYRGTSRPPTRGAATEMGGSSSNTQGALEVPENVTATEHDGKNSDSAKVETSSQGQRRATKMSMSDLGPPLREIESSLPESPKHNSGDDVKAKELVDFVGDAST</sequence>
<dbReference type="CDD" id="cd00590">
    <property type="entry name" value="RRM_SF"/>
    <property type="match status" value="1"/>
</dbReference>
<keyword evidence="7" id="KW-1185">Reference proteome</keyword>
<feature type="compositionally biased region" description="Polar residues" evidence="3">
    <location>
        <begin position="326"/>
        <end position="341"/>
    </location>
</feature>
<dbReference type="GO" id="GO:0003729">
    <property type="term" value="F:mRNA binding"/>
    <property type="evidence" value="ECO:0007669"/>
    <property type="project" value="TreeGrafter"/>
</dbReference>
<accession>A0A2H1A061</accession>
<evidence type="ECO:0000256" key="2">
    <source>
        <dbReference type="PROSITE-ProRule" id="PRU00176"/>
    </source>
</evidence>
<dbReference type="SMART" id="SM00360">
    <property type="entry name" value="RRM"/>
    <property type="match status" value="2"/>
</dbReference>
<organism evidence="6">
    <name type="scientific">Candidozyma auris</name>
    <name type="common">Yeast</name>
    <name type="synonym">Candida auris</name>
    <dbReference type="NCBI Taxonomy" id="498019"/>
    <lineage>
        <taxon>Eukaryota</taxon>
        <taxon>Fungi</taxon>
        <taxon>Dikarya</taxon>
        <taxon>Ascomycota</taxon>
        <taxon>Saccharomycotina</taxon>
        <taxon>Pichiomycetes</taxon>
        <taxon>Metschnikowiaceae</taxon>
        <taxon>Candidozyma</taxon>
    </lineage>
</organism>
<dbReference type="GO" id="GO:1990904">
    <property type="term" value="C:ribonucleoprotein complex"/>
    <property type="evidence" value="ECO:0007669"/>
    <property type="project" value="TreeGrafter"/>
</dbReference>
<dbReference type="InterPro" id="IPR012677">
    <property type="entry name" value="Nucleotide-bd_a/b_plait_sf"/>
</dbReference>
<evidence type="ECO:0000313" key="5">
    <source>
        <dbReference type="EMBL" id="KAK8442071.1"/>
    </source>
</evidence>
<feature type="region of interest" description="Disordered" evidence="3">
    <location>
        <begin position="261"/>
        <end position="341"/>
    </location>
</feature>
<feature type="compositionally biased region" description="Low complexity" evidence="3">
    <location>
        <begin position="261"/>
        <end position="316"/>
    </location>
</feature>
<dbReference type="GO" id="GO:0016973">
    <property type="term" value="P:poly(A)+ mRNA export from nucleus"/>
    <property type="evidence" value="ECO:0007669"/>
    <property type="project" value="TreeGrafter"/>
</dbReference>
<dbReference type="EMBL" id="PEKT03000001">
    <property type="protein sequence ID" value="KAK8442071.1"/>
    <property type="molecule type" value="Genomic_DNA"/>
</dbReference>
<dbReference type="PANTHER" id="PTHR23003:SF3">
    <property type="entry name" value="FI21236P1-RELATED"/>
    <property type="match status" value="1"/>
</dbReference>
<reference evidence="5" key="4">
    <citation type="submission" date="2024-03" db="EMBL/GenBank/DDBJ databases">
        <title>Improved genome assembly of Candida auris strain B8441 and annotation of B11205.</title>
        <authorList>
            <person name="Cauldron N.C."/>
            <person name="Shea T."/>
            <person name="Cuomo C.A."/>
        </authorList>
    </citation>
    <scope>NUCLEOTIDE SEQUENCE</scope>
    <source>
        <strain evidence="5">B8441</strain>
    </source>
</reference>
<feature type="compositionally biased region" description="Basic and acidic residues" evidence="3">
    <location>
        <begin position="639"/>
        <end position="650"/>
    </location>
</feature>
<dbReference type="VEuPathDB" id="FungiDB:CJJ09_001563"/>
<evidence type="ECO:0000256" key="3">
    <source>
        <dbReference type="SAM" id="MobiDB-lite"/>
    </source>
</evidence>
<comment type="caution">
    <text evidence="6">The sequence shown here is derived from an EMBL/GenBank/DDBJ whole genome shotgun (WGS) entry which is preliminary data.</text>
</comment>
<dbReference type="VEuPathDB" id="FungiDB:B9J08_001919"/>
<gene>
    <name evidence="6" type="ORF">B9J08_001919</name>
    <name evidence="5" type="ORF">B9J08_00389</name>
</gene>
<dbReference type="InterPro" id="IPR035979">
    <property type="entry name" value="RBD_domain_sf"/>
</dbReference>
<evidence type="ECO:0000313" key="7">
    <source>
        <dbReference type="Proteomes" id="UP000230249"/>
    </source>
</evidence>
<dbReference type="InterPro" id="IPR050374">
    <property type="entry name" value="RRT5_SRSF_SR"/>
</dbReference>
<reference evidence="6 7" key="1">
    <citation type="journal article" date="2017" name="Clin. Infect. Dis.">
        <title>Simultaneous emergence of multidrug-resistant Candida auris on 3 continents confirmed by whole-genome sequencing and epidemiological analyses.</title>
        <authorList>
            <person name="Lockhart S.R."/>
            <person name="Etienne K.A."/>
            <person name="Vallabhaneni S."/>
            <person name="Farooqi J."/>
            <person name="Chowdhary A."/>
            <person name="Govender N.P."/>
            <person name="Colombo A.L."/>
            <person name="Calvo B."/>
            <person name="Cuomo C.A."/>
            <person name="Desjardins C.A."/>
            <person name="Berkow E.L."/>
            <person name="Castanheira M."/>
            <person name="Magobo R.E."/>
            <person name="Jabeen K."/>
            <person name="Asghar R.J."/>
            <person name="Meis J.F."/>
            <person name="Jackson B."/>
            <person name="Chiller T."/>
            <person name="Litvintseva A.P."/>
        </authorList>
    </citation>
    <scope>NUCLEOTIDE SEQUENCE [LARGE SCALE GENOMIC DNA]</scope>
    <source>
        <strain evidence="6 7">B8441</strain>
    </source>
</reference>
<feature type="region of interest" description="Disordered" evidence="3">
    <location>
        <begin position="1"/>
        <end position="46"/>
    </location>
</feature>
<dbReference type="VEuPathDB" id="FungiDB:QG37_07732"/>
<dbReference type="PANTHER" id="PTHR23003">
    <property type="entry name" value="RNA RECOGNITION MOTIF RRM DOMAIN CONTAINING PROTEIN"/>
    <property type="match status" value="1"/>
</dbReference>
<dbReference type="VEuPathDB" id="FungiDB:CJI96_0000376"/>